<dbReference type="CDD" id="cd10918">
    <property type="entry name" value="CE4_NodB_like_5s_6s"/>
    <property type="match status" value="1"/>
</dbReference>
<reference evidence="4 5" key="1">
    <citation type="submission" date="2017-11" db="EMBL/GenBank/DDBJ databases">
        <title>Bacterial isolate from king chilli rhizosphere.</title>
        <authorList>
            <person name="Takhelmayum P."/>
            <person name="Sarangthem I."/>
        </authorList>
    </citation>
    <scope>NUCLEOTIDE SEQUENCE [LARGE SCALE GENOMIC DNA]</scope>
    <source>
        <strain evidence="5">t26</strain>
    </source>
</reference>
<name>A0A2M9PX01_9BACI</name>
<comment type="subcellular location">
    <subcellularLocation>
        <location evidence="1">Secreted</location>
    </subcellularLocation>
</comment>
<dbReference type="SUPFAM" id="SSF88713">
    <property type="entry name" value="Glycoside hydrolase/deacetylase"/>
    <property type="match status" value="1"/>
</dbReference>
<dbReference type="PROSITE" id="PS51677">
    <property type="entry name" value="NODB"/>
    <property type="match status" value="1"/>
</dbReference>
<evidence type="ECO:0000256" key="2">
    <source>
        <dbReference type="ARBA" id="ARBA00022729"/>
    </source>
</evidence>
<proteinExistence type="predicted"/>
<dbReference type="Gene3D" id="3.20.20.370">
    <property type="entry name" value="Glycoside hydrolase/deacetylase"/>
    <property type="match status" value="1"/>
</dbReference>
<dbReference type="EMBL" id="PHQY01000741">
    <property type="protein sequence ID" value="PJO40350.1"/>
    <property type="molecule type" value="Genomic_DNA"/>
</dbReference>
<evidence type="ECO:0000313" key="4">
    <source>
        <dbReference type="EMBL" id="PJO40350.1"/>
    </source>
</evidence>
<dbReference type="InterPro" id="IPR051398">
    <property type="entry name" value="Polysacch_Deacetylase"/>
</dbReference>
<evidence type="ECO:0000256" key="1">
    <source>
        <dbReference type="ARBA" id="ARBA00004613"/>
    </source>
</evidence>
<organism evidence="4 5">
    <name type="scientific">Lysinibacillus xylanilyticus</name>
    <dbReference type="NCBI Taxonomy" id="582475"/>
    <lineage>
        <taxon>Bacteria</taxon>
        <taxon>Bacillati</taxon>
        <taxon>Bacillota</taxon>
        <taxon>Bacilli</taxon>
        <taxon>Bacillales</taxon>
        <taxon>Bacillaceae</taxon>
        <taxon>Lysinibacillus</taxon>
    </lineage>
</organism>
<dbReference type="STRING" id="582475.ACZ11_16805"/>
<dbReference type="GO" id="GO:0016810">
    <property type="term" value="F:hydrolase activity, acting on carbon-nitrogen (but not peptide) bonds"/>
    <property type="evidence" value="ECO:0007669"/>
    <property type="project" value="InterPro"/>
</dbReference>
<dbReference type="InterPro" id="IPR011330">
    <property type="entry name" value="Glyco_hydro/deAcase_b/a-brl"/>
</dbReference>
<comment type="caution">
    <text evidence="4">The sequence shown here is derived from an EMBL/GenBank/DDBJ whole genome shotgun (WGS) entry which is preliminary data.</text>
</comment>
<dbReference type="PANTHER" id="PTHR34216">
    <property type="match status" value="1"/>
</dbReference>
<protein>
    <submittedName>
        <fullName evidence="4">Chitin deacetylase</fullName>
    </submittedName>
</protein>
<gene>
    <name evidence="4" type="ORF">CWD94_29115</name>
</gene>
<dbReference type="Proteomes" id="UP000232101">
    <property type="component" value="Unassembled WGS sequence"/>
</dbReference>
<dbReference type="PANTHER" id="PTHR34216:SF3">
    <property type="entry name" value="POLY-BETA-1,6-N-ACETYL-D-GLUCOSAMINE N-DEACETYLASE"/>
    <property type="match status" value="1"/>
</dbReference>
<feature type="domain" description="NodB homology" evidence="3">
    <location>
        <begin position="86"/>
        <end position="280"/>
    </location>
</feature>
<dbReference type="AlphaFoldDB" id="A0A2M9PX01"/>
<dbReference type="RefSeq" id="WP_100546101.1">
    <property type="nucleotide sequence ID" value="NZ_CP158849.1"/>
</dbReference>
<accession>A0A2M9PX01</accession>
<keyword evidence="2" id="KW-0732">Signal</keyword>
<evidence type="ECO:0000313" key="5">
    <source>
        <dbReference type="Proteomes" id="UP000232101"/>
    </source>
</evidence>
<evidence type="ECO:0000259" key="3">
    <source>
        <dbReference type="PROSITE" id="PS51677"/>
    </source>
</evidence>
<dbReference type="GO" id="GO:0005975">
    <property type="term" value="P:carbohydrate metabolic process"/>
    <property type="evidence" value="ECO:0007669"/>
    <property type="project" value="InterPro"/>
</dbReference>
<dbReference type="Pfam" id="PF01522">
    <property type="entry name" value="Polysacc_deac_1"/>
    <property type="match status" value="1"/>
</dbReference>
<sequence length="280" mass="32183">MKRIVILLVVAYSILLIKPYPIYGYNNEKIPVLMYHHLENNVNNNTVISPENFENQIKTLKENGYNSITTQDLFDYLNGKTELPKNPVLITFDDGYLSNYEKAYPILKKYKMHAEIFVITSHIIGTNEKNVYTNEIPKMNWDQLKEMKDYITIQSHTWNSHYKLQSFSGGMKGAIYGRSYINGKLETQKEYEERVKKDFNLSRKIIKEKLGYEPIALSYPFGTNSEDAMKLAKDVGFKMAFVIKNKGVTMGDNVYALSRITVNGNETGAELIKKLQNGGT</sequence>
<dbReference type="InterPro" id="IPR002509">
    <property type="entry name" value="NODB_dom"/>
</dbReference>
<dbReference type="GO" id="GO:0005576">
    <property type="term" value="C:extracellular region"/>
    <property type="evidence" value="ECO:0007669"/>
    <property type="project" value="UniProtKB-SubCell"/>
</dbReference>